<reference evidence="1 2" key="1">
    <citation type="submission" date="2019-07" db="EMBL/GenBank/DDBJ databases">
        <title>The First High-Quality Draft Genome Sequence of the Causal Agent of the Current Panama Disease Epidemic.</title>
        <authorList>
            <person name="Warmington R.J."/>
            <person name="Kay W."/>
            <person name="Jeffries A."/>
            <person name="Bebber D."/>
            <person name="Moore K."/>
            <person name="Studholme D.J."/>
        </authorList>
    </citation>
    <scope>NUCLEOTIDE SEQUENCE [LARGE SCALE GENOMIC DNA]</scope>
    <source>
        <strain evidence="1 2">TR4</strain>
    </source>
</reference>
<accession>A0A5C6SLG1</accession>
<protein>
    <submittedName>
        <fullName evidence="1">Uncharacterized protein</fullName>
    </submittedName>
</protein>
<sequence length="77" mass="8585">MGMHPKRLWAAWLKLDGVRTTSVLFPQLGQASSAYRREPQAPDHIRVSKQAVKTCGNFGSGKFWGLSDQGLDAVKHY</sequence>
<evidence type="ECO:0000313" key="2">
    <source>
        <dbReference type="Proteomes" id="UP000321331"/>
    </source>
</evidence>
<proteinExistence type="predicted"/>
<dbReference type="AlphaFoldDB" id="A0A5C6SLG1"/>
<gene>
    <name evidence="1" type="ORF">FocTR4_00014164</name>
</gene>
<name>A0A5C6SLG1_FUSOC</name>
<comment type="caution">
    <text evidence="1">The sequence shown here is derived from an EMBL/GenBank/DDBJ whole genome shotgun (WGS) entry which is preliminary data.</text>
</comment>
<evidence type="ECO:0000313" key="1">
    <source>
        <dbReference type="EMBL" id="TXB99366.1"/>
    </source>
</evidence>
<dbReference type="Proteomes" id="UP000321331">
    <property type="component" value="Unassembled WGS sequence"/>
</dbReference>
<organism evidence="1 2">
    <name type="scientific">Fusarium oxysporum f. sp. cubense</name>
    <dbReference type="NCBI Taxonomy" id="61366"/>
    <lineage>
        <taxon>Eukaryota</taxon>
        <taxon>Fungi</taxon>
        <taxon>Dikarya</taxon>
        <taxon>Ascomycota</taxon>
        <taxon>Pezizomycotina</taxon>
        <taxon>Sordariomycetes</taxon>
        <taxon>Hypocreomycetidae</taxon>
        <taxon>Hypocreales</taxon>
        <taxon>Nectriaceae</taxon>
        <taxon>Fusarium</taxon>
        <taxon>Fusarium oxysporum species complex</taxon>
    </lineage>
</organism>
<dbReference type="EMBL" id="VMNF01000011">
    <property type="protein sequence ID" value="TXB99366.1"/>
    <property type="molecule type" value="Genomic_DNA"/>
</dbReference>